<name>A0A061R1C0_9CHLO</name>
<dbReference type="EMBL" id="GBEZ01019933">
    <property type="protein sequence ID" value="JAC66687.1"/>
    <property type="molecule type" value="Transcribed_RNA"/>
</dbReference>
<evidence type="ECO:0000256" key="1">
    <source>
        <dbReference type="SAM" id="MobiDB-lite"/>
    </source>
</evidence>
<evidence type="ECO:0000313" key="2">
    <source>
        <dbReference type="EMBL" id="JAC66687.1"/>
    </source>
</evidence>
<sequence length="231" mass="24958">LGSLLVSHASFARRPQRIPPSIHPQQQRLSAPLPPCYGKTMDSPFPGRRQSSSTHEMHLFVDGHTCLDSGTEAEFKQLQSIVALGRSHVLQKAPPLASGPSHLLFARGPSPKEAASLFRCSPRCWRCGRLSLLKPWTDSQPSWTAFRLTSGGIPSPKKAPGSHSQSKRGLRLPPAVSDISWIRHAGPSLAVLLLCVFASLWKGLALSESFIVSAPSASRTDANQTLYAVGN</sequence>
<feature type="region of interest" description="Disordered" evidence="1">
    <location>
        <begin position="150"/>
        <end position="170"/>
    </location>
</feature>
<proteinExistence type="predicted"/>
<dbReference type="AlphaFoldDB" id="A0A061R1C0"/>
<accession>A0A061R1C0</accession>
<protein>
    <submittedName>
        <fullName evidence="2">Uncharacterized protein</fullName>
    </submittedName>
</protein>
<reference evidence="2" key="1">
    <citation type="submission" date="2014-05" db="EMBL/GenBank/DDBJ databases">
        <title>The transcriptome of the halophilic microalga Tetraselmis sp. GSL018 isolated from the Great Salt Lake, Utah.</title>
        <authorList>
            <person name="Jinkerson R.E."/>
            <person name="D'Adamo S."/>
            <person name="Posewitz M.C."/>
        </authorList>
    </citation>
    <scope>NUCLEOTIDE SEQUENCE</scope>
    <source>
        <strain evidence="2">GSL018</strain>
    </source>
</reference>
<organism evidence="2">
    <name type="scientific">Tetraselmis sp. GSL018</name>
    <dbReference type="NCBI Taxonomy" id="582737"/>
    <lineage>
        <taxon>Eukaryota</taxon>
        <taxon>Viridiplantae</taxon>
        <taxon>Chlorophyta</taxon>
        <taxon>core chlorophytes</taxon>
        <taxon>Chlorodendrophyceae</taxon>
        <taxon>Chlorodendrales</taxon>
        <taxon>Chlorodendraceae</taxon>
        <taxon>Tetraselmis</taxon>
    </lineage>
</organism>
<gene>
    <name evidence="2" type="ORF">TSPGSL018_13042</name>
</gene>
<feature type="non-terminal residue" evidence="2">
    <location>
        <position position="1"/>
    </location>
</feature>